<evidence type="ECO:0000313" key="2">
    <source>
        <dbReference type="EMBL" id="TFK39265.1"/>
    </source>
</evidence>
<dbReference type="InterPro" id="IPR000719">
    <property type="entry name" value="Prot_kinase_dom"/>
</dbReference>
<keyword evidence="3" id="KW-1185">Reference proteome</keyword>
<sequence>MGAGVWSYCLWLRPLQCSRPPSPFLYSAIKVGTLLLKHRFLSTFISMLSAFNRINLELGGNVQLLPPEEQESYGSSDQTEVLASYDSPITVHKRYRHVVSTTAEFDEKKLQEFSKPLETVPIHPNIAWTCIVPAKDALKVASECVNGKHFLILSRDSYNNSDIVSFIKQHPETDRLQLILPIAHAVETLHKNHIVHGNLYPGNILITDTQDAILTDVGVATIVAQLPGTVPVGPSTIYKSISELEGDTTSPTLEMETYSLAAIIYVIYGGVLPFQSMAPQRQIGKILKAGGIHCHFSKPDSMPDTLWFILQKCWIMDSSEPATVHELVQCLKGLCLVDNESSHPTLSSIV</sequence>
<dbReference type="Gene3D" id="1.10.510.10">
    <property type="entry name" value="Transferase(Phosphotransferase) domain 1"/>
    <property type="match status" value="1"/>
</dbReference>
<dbReference type="Pfam" id="PF00069">
    <property type="entry name" value="Pkinase"/>
    <property type="match status" value="1"/>
</dbReference>
<feature type="domain" description="Protein kinase" evidence="1">
    <location>
        <begin position="67"/>
        <end position="346"/>
    </location>
</feature>
<keyword evidence="2" id="KW-0808">Transferase</keyword>
<dbReference type="EMBL" id="ML213600">
    <property type="protein sequence ID" value="TFK39265.1"/>
    <property type="molecule type" value="Genomic_DNA"/>
</dbReference>
<dbReference type="SUPFAM" id="SSF56112">
    <property type="entry name" value="Protein kinase-like (PK-like)"/>
    <property type="match status" value="1"/>
</dbReference>
<dbReference type="SMART" id="SM00220">
    <property type="entry name" value="S_TKc"/>
    <property type="match status" value="1"/>
</dbReference>
<dbReference type="InterPro" id="IPR011009">
    <property type="entry name" value="Kinase-like_dom_sf"/>
</dbReference>
<dbReference type="PANTHER" id="PTHR24362">
    <property type="entry name" value="SERINE/THREONINE-PROTEIN KINASE NEK"/>
    <property type="match status" value="1"/>
</dbReference>
<dbReference type="GO" id="GO:0005524">
    <property type="term" value="F:ATP binding"/>
    <property type="evidence" value="ECO:0007669"/>
    <property type="project" value="InterPro"/>
</dbReference>
<organism evidence="2 3">
    <name type="scientific">Crucibulum laeve</name>
    <dbReference type="NCBI Taxonomy" id="68775"/>
    <lineage>
        <taxon>Eukaryota</taxon>
        <taxon>Fungi</taxon>
        <taxon>Dikarya</taxon>
        <taxon>Basidiomycota</taxon>
        <taxon>Agaricomycotina</taxon>
        <taxon>Agaricomycetes</taxon>
        <taxon>Agaricomycetidae</taxon>
        <taxon>Agaricales</taxon>
        <taxon>Agaricineae</taxon>
        <taxon>Nidulariaceae</taxon>
        <taxon>Crucibulum</taxon>
    </lineage>
</organism>
<proteinExistence type="predicted"/>
<name>A0A5C3M3V3_9AGAR</name>
<dbReference type="PROSITE" id="PS50011">
    <property type="entry name" value="PROTEIN_KINASE_DOM"/>
    <property type="match status" value="1"/>
</dbReference>
<evidence type="ECO:0000313" key="3">
    <source>
        <dbReference type="Proteomes" id="UP000308652"/>
    </source>
</evidence>
<keyword evidence="2" id="KW-0418">Kinase</keyword>
<dbReference type="GO" id="GO:0004672">
    <property type="term" value="F:protein kinase activity"/>
    <property type="evidence" value="ECO:0007669"/>
    <property type="project" value="InterPro"/>
</dbReference>
<evidence type="ECO:0000259" key="1">
    <source>
        <dbReference type="PROSITE" id="PS50011"/>
    </source>
</evidence>
<gene>
    <name evidence="2" type="ORF">BDQ12DRAFT_75647</name>
</gene>
<dbReference type="STRING" id="68775.A0A5C3M3V3"/>
<dbReference type="PANTHER" id="PTHR24362:SF309">
    <property type="entry name" value="PROTEIN KINASE DOMAIN-CONTAINING PROTEIN"/>
    <property type="match status" value="1"/>
</dbReference>
<accession>A0A5C3M3V3</accession>
<dbReference type="OrthoDB" id="5966500at2759"/>
<dbReference type="AlphaFoldDB" id="A0A5C3M3V3"/>
<dbReference type="Proteomes" id="UP000308652">
    <property type="component" value="Unassembled WGS sequence"/>
</dbReference>
<reference evidence="2 3" key="1">
    <citation type="journal article" date="2019" name="Nat. Ecol. Evol.">
        <title>Megaphylogeny resolves global patterns of mushroom evolution.</title>
        <authorList>
            <person name="Varga T."/>
            <person name="Krizsan K."/>
            <person name="Foldi C."/>
            <person name="Dima B."/>
            <person name="Sanchez-Garcia M."/>
            <person name="Sanchez-Ramirez S."/>
            <person name="Szollosi G.J."/>
            <person name="Szarkandi J.G."/>
            <person name="Papp V."/>
            <person name="Albert L."/>
            <person name="Andreopoulos W."/>
            <person name="Angelini C."/>
            <person name="Antonin V."/>
            <person name="Barry K.W."/>
            <person name="Bougher N.L."/>
            <person name="Buchanan P."/>
            <person name="Buyck B."/>
            <person name="Bense V."/>
            <person name="Catcheside P."/>
            <person name="Chovatia M."/>
            <person name="Cooper J."/>
            <person name="Damon W."/>
            <person name="Desjardin D."/>
            <person name="Finy P."/>
            <person name="Geml J."/>
            <person name="Haridas S."/>
            <person name="Hughes K."/>
            <person name="Justo A."/>
            <person name="Karasinski D."/>
            <person name="Kautmanova I."/>
            <person name="Kiss B."/>
            <person name="Kocsube S."/>
            <person name="Kotiranta H."/>
            <person name="LaButti K.M."/>
            <person name="Lechner B.E."/>
            <person name="Liimatainen K."/>
            <person name="Lipzen A."/>
            <person name="Lukacs Z."/>
            <person name="Mihaltcheva S."/>
            <person name="Morgado L.N."/>
            <person name="Niskanen T."/>
            <person name="Noordeloos M.E."/>
            <person name="Ohm R.A."/>
            <person name="Ortiz-Santana B."/>
            <person name="Ovrebo C."/>
            <person name="Racz N."/>
            <person name="Riley R."/>
            <person name="Savchenko A."/>
            <person name="Shiryaev A."/>
            <person name="Soop K."/>
            <person name="Spirin V."/>
            <person name="Szebenyi C."/>
            <person name="Tomsovsky M."/>
            <person name="Tulloss R.E."/>
            <person name="Uehling J."/>
            <person name="Grigoriev I.V."/>
            <person name="Vagvolgyi C."/>
            <person name="Papp T."/>
            <person name="Martin F.M."/>
            <person name="Miettinen O."/>
            <person name="Hibbett D.S."/>
            <person name="Nagy L.G."/>
        </authorList>
    </citation>
    <scope>NUCLEOTIDE SEQUENCE [LARGE SCALE GENOMIC DNA]</scope>
    <source>
        <strain evidence="2 3">CBS 166.37</strain>
    </source>
</reference>
<protein>
    <submittedName>
        <fullName evidence="2">Kinase-like domain-containing protein</fullName>
    </submittedName>
</protein>